<reference evidence="1 2" key="1">
    <citation type="submission" date="2016-11" db="EMBL/GenBank/DDBJ databases">
        <authorList>
            <person name="Jaros S."/>
            <person name="Januszkiewicz K."/>
            <person name="Wedrychowicz H."/>
        </authorList>
    </citation>
    <scope>NUCLEOTIDE SEQUENCE [LARGE SCALE GENOMIC DNA]</scope>
    <source>
        <strain evidence="1 2">DSM 21758</strain>
    </source>
</reference>
<proteinExistence type="predicted"/>
<dbReference type="EMBL" id="FQZB01000015">
    <property type="protein sequence ID" value="SHK23543.1"/>
    <property type="molecule type" value="Genomic_DNA"/>
</dbReference>
<evidence type="ECO:0000313" key="1">
    <source>
        <dbReference type="EMBL" id="SHK23543.1"/>
    </source>
</evidence>
<dbReference type="OrthoDB" id="1935443at2"/>
<gene>
    <name evidence="1" type="ORF">SAMN02745163_03449</name>
</gene>
<dbReference type="RefSeq" id="WP_072990794.1">
    <property type="nucleotide sequence ID" value="NZ_FQZB01000015.1"/>
</dbReference>
<evidence type="ECO:0000313" key="2">
    <source>
        <dbReference type="Proteomes" id="UP000184310"/>
    </source>
</evidence>
<dbReference type="STRING" id="1121302.SAMN02745163_03449"/>
<organism evidence="1 2">
    <name type="scientific">Clostridium cavendishii DSM 21758</name>
    <dbReference type="NCBI Taxonomy" id="1121302"/>
    <lineage>
        <taxon>Bacteria</taxon>
        <taxon>Bacillati</taxon>
        <taxon>Bacillota</taxon>
        <taxon>Clostridia</taxon>
        <taxon>Eubacteriales</taxon>
        <taxon>Clostridiaceae</taxon>
        <taxon>Clostridium</taxon>
    </lineage>
</organism>
<keyword evidence="2" id="KW-1185">Reference proteome</keyword>
<name>A0A1M6QTW0_9CLOT</name>
<sequence>MSDYRMDIKGNIGLSDYSNIYDYIGVVDKQDNFTITIDDTKQGNINIISSMLSDNKFVICKQGYDENGRYFINAHKNTY</sequence>
<protein>
    <submittedName>
        <fullName evidence="1">Uncharacterized protein</fullName>
    </submittedName>
</protein>
<accession>A0A1M6QTW0</accession>
<dbReference type="Proteomes" id="UP000184310">
    <property type="component" value="Unassembled WGS sequence"/>
</dbReference>
<dbReference type="AlphaFoldDB" id="A0A1M6QTW0"/>